<dbReference type="SFLD" id="SFLDS00003">
    <property type="entry name" value="Haloacid_Dehalogenase"/>
    <property type="match status" value="1"/>
</dbReference>
<dbReference type="Gene3D" id="3.40.50.1000">
    <property type="entry name" value="HAD superfamily/HAD-like"/>
    <property type="match status" value="1"/>
</dbReference>
<comment type="caution">
    <text evidence="1">The sequence shown here is derived from an EMBL/GenBank/DDBJ whole genome shotgun (WGS) entry which is preliminary data.</text>
</comment>
<dbReference type="NCBIfam" id="TIGR02254">
    <property type="entry name" value="YjjG_YfnB"/>
    <property type="match status" value="1"/>
</dbReference>
<dbReference type="InterPro" id="IPR006439">
    <property type="entry name" value="HAD-SF_hydro_IA"/>
</dbReference>
<proteinExistence type="predicted"/>
<dbReference type="Gene3D" id="1.10.150.240">
    <property type="entry name" value="Putative phosphatase, domain 2"/>
    <property type="match status" value="1"/>
</dbReference>
<dbReference type="InterPro" id="IPR052550">
    <property type="entry name" value="Pyrimidine_5'-ntase_YjjG"/>
</dbReference>
<name>A0ABU3DY61_9FLAO</name>
<dbReference type="InterPro" id="IPR023214">
    <property type="entry name" value="HAD_sf"/>
</dbReference>
<dbReference type="Proteomes" id="UP001261624">
    <property type="component" value="Unassembled WGS sequence"/>
</dbReference>
<reference evidence="1 2" key="1">
    <citation type="submission" date="2023-09" db="EMBL/GenBank/DDBJ databases">
        <authorList>
            <person name="Rey-Velasco X."/>
        </authorList>
    </citation>
    <scope>NUCLEOTIDE SEQUENCE [LARGE SCALE GENOMIC DNA]</scope>
    <source>
        <strain evidence="1 2">F188</strain>
    </source>
</reference>
<gene>
    <name evidence="1" type="ORF">RM549_02670</name>
</gene>
<evidence type="ECO:0000313" key="2">
    <source>
        <dbReference type="Proteomes" id="UP001261624"/>
    </source>
</evidence>
<protein>
    <submittedName>
        <fullName evidence="1">YjjG family noncanonical pyrimidine nucleotidase</fullName>
    </submittedName>
</protein>
<evidence type="ECO:0000313" key="1">
    <source>
        <dbReference type="EMBL" id="MDT0688670.1"/>
    </source>
</evidence>
<dbReference type="RefSeq" id="WP_311680545.1">
    <property type="nucleotide sequence ID" value="NZ_JAVRHM010000001.1"/>
</dbReference>
<dbReference type="SUPFAM" id="SSF56784">
    <property type="entry name" value="HAD-like"/>
    <property type="match status" value="1"/>
</dbReference>
<dbReference type="InterPro" id="IPR011951">
    <property type="entry name" value="HAD-SF_hydro_IA_YjjG/PynA"/>
</dbReference>
<dbReference type="NCBIfam" id="TIGR01549">
    <property type="entry name" value="HAD-SF-IA-v1"/>
    <property type="match status" value="1"/>
</dbReference>
<dbReference type="InterPro" id="IPR036412">
    <property type="entry name" value="HAD-like_sf"/>
</dbReference>
<dbReference type="PANTHER" id="PTHR47478:SF1">
    <property type="entry name" value="PYRIMIDINE 5'-NUCLEOTIDASE YJJG"/>
    <property type="match status" value="1"/>
</dbReference>
<organism evidence="1 2">
    <name type="scientific">Autumnicola patrickiae</name>
    <dbReference type="NCBI Taxonomy" id="3075591"/>
    <lineage>
        <taxon>Bacteria</taxon>
        <taxon>Pseudomonadati</taxon>
        <taxon>Bacteroidota</taxon>
        <taxon>Flavobacteriia</taxon>
        <taxon>Flavobacteriales</taxon>
        <taxon>Flavobacteriaceae</taxon>
        <taxon>Autumnicola</taxon>
    </lineage>
</organism>
<keyword evidence="2" id="KW-1185">Reference proteome</keyword>
<dbReference type="InterPro" id="IPR023198">
    <property type="entry name" value="PGP-like_dom2"/>
</dbReference>
<sequence>MKLNKIEHVFFDLDHTLWDFDKNSSLTFLEIFKKWNISLKLEEFMEVYIKVNLKYWELYRDNRVSKEILRYGRLKDSFDSLKYTTSDDVIYGLSKDYIDFLPRNKHLLDGTLEILQYLKRKYKLHIITNGFEEVQRKKMATSGIAEFFHTITTSEEAGVKKPHLLIFKIALEKAGATAINSVMIGDNYEADILGSEKYGLQSIYFDYYRSSEISDIRQIQTLKDLVKFL</sequence>
<dbReference type="SFLD" id="SFLDG01129">
    <property type="entry name" value="C1.5:_HAD__Beta-PGM__Phosphata"/>
    <property type="match status" value="1"/>
</dbReference>
<accession>A0ABU3DY61</accession>
<dbReference type="Pfam" id="PF00702">
    <property type="entry name" value="Hydrolase"/>
    <property type="match status" value="1"/>
</dbReference>
<dbReference type="PANTHER" id="PTHR47478">
    <property type="match status" value="1"/>
</dbReference>
<dbReference type="EMBL" id="JAVRHM010000001">
    <property type="protein sequence ID" value="MDT0688670.1"/>
    <property type="molecule type" value="Genomic_DNA"/>
</dbReference>